<evidence type="ECO:0000313" key="1">
    <source>
        <dbReference type="EMBL" id="CAH2006776.1"/>
    </source>
</evidence>
<reference evidence="1" key="1">
    <citation type="submission" date="2022-03" db="EMBL/GenBank/DDBJ databases">
        <authorList>
            <person name="Sayadi A."/>
        </authorList>
    </citation>
    <scope>NUCLEOTIDE SEQUENCE</scope>
</reference>
<evidence type="ECO:0000313" key="2">
    <source>
        <dbReference type="Proteomes" id="UP001152888"/>
    </source>
</evidence>
<sequence>MAERDLFESGEHSQRSSTPLLHLPRRYIRDRSNPLEHYRDQEFQKCFRFTKDCVVHVLYPMVYLHCSKIHPILRSRDYKTLLQDRIILVYGTLLEEKEESIYSIFLSTQCFVCRASNFESSKQYC</sequence>
<dbReference type="OrthoDB" id="6763371at2759"/>
<organism evidence="1 2">
    <name type="scientific">Acanthoscelides obtectus</name>
    <name type="common">Bean weevil</name>
    <name type="synonym">Bruchus obtectus</name>
    <dbReference type="NCBI Taxonomy" id="200917"/>
    <lineage>
        <taxon>Eukaryota</taxon>
        <taxon>Metazoa</taxon>
        <taxon>Ecdysozoa</taxon>
        <taxon>Arthropoda</taxon>
        <taxon>Hexapoda</taxon>
        <taxon>Insecta</taxon>
        <taxon>Pterygota</taxon>
        <taxon>Neoptera</taxon>
        <taxon>Endopterygota</taxon>
        <taxon>Coleoptera</taxon>
        <taxon>Polyphaga</taxon>
        <taxon>Cucujiformia</taxon>
        <taxon>Chrysomeloidea</taxon>
        <taxon>Chrysomelidae</taxon>
        <taxon>Bruchinae</taxon>
        <taxon>Bruchini</taxon>
        <taxon>Acanthoscelides</taxon>
    </lineage>
</organism>
<accession>A0A9P0Q2U2</accession>
<keyword evidence="2" id="KW-1185">Reference proteome</keyword>
<dbReference type="EMBL" id="CAKOFQ010007707">
    <property type="protein sequence ID" value="CAH2006776.1"/>
    <property type="molecule type" value="Genomic_DNA"/>
</dbReference>
<dbReference type="AlphaFoldDB" id="A0A9P0Q2U2"/>
<gene>
    <name evidence="1" type="ORF">ACAOBT_LOCUS29292</name>
</gene>
<dbReference type="Proteomes" id="UP001152888">
    <property type="component" value="Unassembled WGS sequence"/>
</dbReference>
<comment type="caution">
    <text evidence="1">The sequence shown here is derived from an EMBL/GenBank/DDBJ whole genome shotgun (WGS) entry which is preliminary data.</text>
</comment>
<name>A0A9P0Q2U2_ACAOB</name>
<protein>
    <submittedName>
        <fullName evidence="1">Uncharacterized protein</fullName>
    </submittedName>
</protein>
<proteinExistence type="predicted"/>